<dbReference type="PANTHER" id="PTHR10366:SF564">
    <property type="entry name" value="STEROL-4-ALPHA-CARBOXYLATE 3-DEHYDROGENASE, DECARBOXYLATING"/>
    <property type="match status" value="1"/>
</dbReference>
<name>A0A1E3PEB1_9ASCO</name>
<dbReference type="Pfam" id="PF01370">
    <property type="entry name" value="Epimerase"/>
    <property type="match status" value="1"/>
</dbReference>
<evidence type="ECO:0000256" key="2">
    <source>
        <dbReference type="ARBA" id="ARBA00023445"/>
    </source>
</evidence>
<dbReference type="InterPro" id="IPR050425">
    <property type="entry name" value="NAD(P)_dehydrat-like"/>
</dbReference>
<gene>
    <name evidence="4" type="ORF">NADFUDRAFT_71947</name>
</gene>
<sequence>MSADTKTVLLTGASGFVARHIIKQLLAQDYHIIGTVRSPSKANELLDYFNHPKSLKLSIVPDIATLGAFDNILIENPYIDYVIHAASPVSYNDDDFVRSYYEPAIYGTKNILKGVRSYGRQVQKIVFTSSIVVMDYEDDTINDKGATTLDETSWNDITWDSALALEIQPENVPKAYRASKTFAEQAVWDFIRIEKPTFAVTTIIAPLVFGPMELLGNLTKHDINTSNKILYSIYINHLKNQNPDLLHDGTVIKGDHICYVDVRDLAWAHIAALTNNQSNNMRWFITRGDRLYFQKVVDILHEKFAEICKDNLCRGKPGSYASLYSLQNPF</sequence>
<evidence type="ECO:0000259" key="3">
    <source>
        <dbReference type="Pfam" id="PF01370"/>
    </source>
</evidence>
<dbReference type="InterPro" id="IPR036291">
    <property type="entry name" value="NAD(P)-bd_dom_sf"/>
</dbReference>
<keyword evidence="1" id="KW-0560">Oxidoreductase</keyword>
<dbReference type="SUPFAM" id="SSF51735">
    <property type="entry name" value="NAD(P)-binding Rossmann-fold domains"/>
    <property type="match status" value="1"/>
</dbReference>
<protein>
    <submittedName>
        <fullName evidence="4">NAD(P)-binding protein</fullName>
    </submittedName>
</protein>
<dbReference type="PANTHER" id="PTHR10366">
    <property type="entry name" value="NAD DEPENDENT EPIMERASE/DEHYDRATASE"/>
    <property type="match status" value="1"/>
</dbReference>
<dbReference type="Gene3D" id="3.40.50.720">
    <property type="entry name" value="NAD(P)-binding Rossmann-like Domain"/>
    <property type="match status" value="1"/>
</dbReference>
<comment type="similarity">
    <text evidence="2">Belongs to the NAD(P)-dependent epimerase/dehydratase family. Dihydroflavonol-4-reductase subfamily.</text>
</comment>
<accession>A0A1E3PEB1</accession>
<reference evidence="4 5" key="1">
    <citation type="journal article" date="2016" name="Proc. Natl. Acad. Sci. U.S.A.">
        <title>Comparative genomics of biotechnologically important yeasts.</title>
        <authorList>
            <person name="Riley R."/>
            <person name="Haridas S."/>
            <person name="Wolfe K.H."/>
            <person name="Lopes M.R."/>
            <person name="Hittinger C.T."/>
            <person name="Goeker M."/>
            <person name="Salamov A.A."/>
            <person name="Wisecaver J.H."/>
            <person name="Long T.M."/>
            <person name="Calvey C.H."/>
            <person name="Aerts A.L."/>
            <person name="Barry K.W."/>
            <person name="Choi C."/>
            <person name="Clum A."/>
            <person name="Coughlan A.Y."/>
            <person name="Deshpande S."/>
            <person name="Douglass A.P."/>
            <person name="Hanson S.J."/>
            <person name="Klenk H.-P."/>
            <person name="LaButti K.M."/>
            <person name="Lapidus A."/>
            <person name="Lindquist E.A."/>
            <person name="Lipzen A.M."/>
            <person name="Meier-Kolthoff J.P."/>
            <person name="Ohm R.A."/>
            <person name="Otillar R.P."/>
            <person name="Pangilinan J.L."/>
            <person name="Peng Y."/>
            <person name="Rokas A."/>
            <person name="Rosa C.A."/>
            <person name="Scheuner C."/>
            <person name="Sibirny A.A."/>
            <person name="Slot J.C."/>
            <person name="Stielow J.B."/>
            <person name="Sun H."/>
            <person name="Kurtzman C.P."/>
            <person name="Blackwell M."/>
            <person name="Grigoriev I.V."/>
            <person name="Jeffries T.W."/>
        </authorList>
    </citation>
    <scope>NUCLEOTIDE SEQUENCE [LARGE SCALE GENOMIC DNA]</scope>
    <source>
        <strain evidence="4 5">DSM 6958</strain>
    </source>
</reference>
<evidence type="ECO:0000256" key="1">
    <source>
        <dbReference type="ARBA" id="ARBA00023002"/>
    </source>
</evidence>
<dbReference type="GO" id="GO:0016616">
    <property type="term" value="F:oxidoreductase activity, acting on the CH-OH group of donors, NAD or NADP as acceptor"/>
    <property type="evidence" value="ECO:0007669"/>
    <property type="project" value="TreeGrafter"/>
</dbReference>
<dbReference type="Proteomes" id="UP000095009">
    <property type="component" value="Unassembled WGS sequence"/>
</dbReference>
<evidence type="ECO:0000313" key="4">
    <source>
        <dbReference type="EMBL" id="ODQ63756.1"/>
    </source>
</evidence>
<organism evidence="4 5">
    <name type="scientific">Nadsonia fulvescens var. elongata DSM 6958</name>
    <dbReference type="NCBI Taxonomy" id="857566"/>
    <lineage>
        <taxon>Eukaryota</taxon>
        <taxon>Fungi</taxon>
        <taxon>Dikarya</taxon>
        <taxon>Ascomycota</taxon>
        <taxon>Saccharomycotina</taxon>
        <taxon>Dipodascomycetes</taxon>
        <taxon>Dipodascales</taxon>
        <taxon>Dipodascales incertae sedis</taxon>
        <taxon>Nadsonia</taxon>
    </lineage>
</organism>
<dbReference type="EMBL" id="KV454414">
    <property type="protein sequence ID" value="ODQ63756.1"/>
    <property type="molecule type" value="Genomic_DNA"/>
</dbReference>
<dbReference type="AlphaFoldDB" id="A0A1E3PEB1"/>
<feature type="domain" description="NAD-dependent epimerase/dehydratase" evidence="3">
    <location>
        <begin position="8"/>
        <end position="278"/>
    </location>
</feature>
<keyword evidence="5" id="KW-1185">Reference proteome</keyword>
<dbReference type="InterPro" id="IPR001509">
    <property type="entry name" value="Epimerase_deHydtase"/>
</dbReference>
<dbReference type="STRING" id="857566.A0A1E3PEB1"/>
<dbReference type="OrthoDB" id="2735536at2759"/>
<evidence type="ECO:0000313" key="5">
    <source>
        <dbReference type="Proteomes" id="UP000095009"/>
    </source>
</evidence>
<proteinExistence type="inferred from homology"/>